<reference evidence="1" key="1">
    <citation type="journal article" date="2021" name="Microb. Physiol.">
        <title>Proteogenomic Insights into the Physiology of Marine, Sulfate-Reducing, Filamentous Desulfonema limicola and Desulfonema magnum.</title>
        <authorList>
            <person name="Schnaars V."/>
            <person name="Wohlbrand L."/>
            <person name="Scheve S."/>
            <person name="Hinrichs C."/>
            <person name="Reinhardt R."/>
            <person name="Rabus R."/>
        </authorList>
    </citation>
    <scope>NUCLEOTIDE SEQUENCE</scope>
    <source>
        <strain evidence="1">5ac10</strain>
    </source>
</reference>
<protein>
    <submittedName>
        <fullName evidence="1">PIN domain-containing protein</fullName>
    </submittedName>
</protein>
<keyword evidence="2" id="KW-1185">Reference proteome</keyword>
<dbReference type="InterPro" id="IPR029060">
    <property type="entry name" value="PIN-like_dom_sf"/>
</dbReference>
<accession>A0A975BD97</accession>
<dbReference type="Proteomes" id="UP000663720">
    <property type="component" value="Chromosome"/>
</dbReference>
<dbReference type="KEGG" id="dli:dnl_56360"/>
<dbReference type="Gene3D" id="3.40.50.1010">
    <property type="entry name" value="5'-nuclease"/>
    <property type="match status" value="1"/>
</dbReference>
<sequence length="75" mass="8711">MRQNNRLNEKISDKAVELIKQYRLSHGLAMPDAMIAATAIILDKEFITKNQRDYRFIKGLKLLPYPLSCTESEEK</sequence>
<gene>
    <name evidence="1" type="ORF">dnl_56360</name>
</gene>
<name>A0A975BD97_9BACT</name>
<dbReference type="RefSeq" id="WP_207689046.1">
    <property type="nucleotide sequence ID" value="NZ_CP061799.1"/>
</dbReference>
<dbReference type="AlphaFoldDB" id="A0A975BD97"/>
<evidence type="ECO:0000313" key="2">
    <source>
        <dbReference type="Proteomes" id="UP000663720"/>
    </source>
</evidence>
<proteinExistence type="predicted"/>
<evidence type="ECO:0000313" key="1">
    <source>
        <dbReference type="EMBL" id="QTA83241.1"/>
    </source>
</evidence>
<dbReference type="SUPFAM" id="SSF88723">
    <property type="entry name" value="PIN domain-like"/>
    <property type="match status" value="1"/>
</dbReference>
<organism evidence="1 2">
    <name type="scientific">Desulfonema limicola</name>
    <dbReference type="NCBI Taxonomy" id="45656"/>
    <lineage>
        <taxon>Bacteria</taxon>
        <taxon>Pseudomonadati</taxon>
        <taxon>Thermodesulfobacteriota</taxon>
        <taxon>Desulfobacteria</taxon>
        <taxon>Desulfobacterales</taxon>
        <taxon>Desulfococcaceae</taxon>
        <taxon>Desulfonema</taxon>
    </lineage>
</organism>
<dbReference type="EMBL" id="CP061799">
    <property type="protein sequence ID" value="QTA83241.1"/>
    <property type="molecule type" value="Genomic_DNA"/>
</dbReference>